<feature type="transmembrane region" description="Helical" evidence="1">
    <location>
        <begin position="544"/>
        <end position="562"/>
    </location>
</feature>
<feature type="transmembrane region" description="Helical" evidence="1">
    <location>
        <begin position="188"/>
        <end position="208"/>
    </location>
</feature>
<sequence length="570" mass="65354">MYPNLIKCQSPDPKFIYDEACLDFHNNFKDEVQIYGQNVECHKCDYQFLFKLPAQNNASLLVNTKYNMRMQYIHNGSTLCEMTHEFLEHYRYMWNISDKCTPLTIVKDADSAYIPILSAFIILFCFGTFWYMIKCIYKCTRDNVFWRRIMMNSTEMENDLGSTTDTVLVIERPPHIKKQSQRMKSIDVFRGICIIIMIFCNYGGGQYWFFKHSIWNGLTIADLVFPWFVWLMGLSMEFSMNKKLRRAVPRRQIAMHCVKRSLILIAIGIILSTNKDPHLETFRFLGILQRLGLSYMIVGLIETCFSKRSPSNYRQCRFVPEVLTAIPQWMIMISLVVIHTCITFLMTFPGCAAGYLGPGGLDDGGKYENCTGGAAGFIDRTILRKHVFNSSQNLDIYDYPIFKMDPEGVLGTLTAAFMAFLGVHAGRIFKSESSIQTKVTKLMVYGIVFAIVGGALCGFSKEGGPIPINKKLWSLSMVFALSGAAYVIIAILHVLVDVTRKWGGRPIFYPGMNPLVLYILHYLFKDTLPFGWKIRDSQTHSAYLSMNLWGTALWVCFSVYLYKKNIIISL</sequence>
<name>A0ABM1N9R3_NICVS</name>
<dbReference type="PANTHER" id="PTHR31061:SF24">
    <property type="entry name" value="LD22376P"/>
    <property type="match status" value="1"/>
</dbReference>
<evidence type="ECO:0000313" key="3">
    <source>
        <dbReference type="Proteomes" id="UP000695000"/>
    </source>
</evidence>
<dbReference type="PANTHER" id="PTHR31061">
    <property type="entry name" value="LD22376P"/>
    <property type="match status" value="1"/>
</dbReference>
<feature type="transmembrane region" description="Helical" evidence="1">
    <location>
        <begin position="253"/>
        <end position="272"/>
    </location>
</feature>
<feature type="transmembrane region" description="Helical" evidence="1">
    <location>
        <begin position="284"/>
        <end position="305"/>
    </location>
</feature>
<evidence type="ECO:0000313" key="4">
    <source>
        <dbReference type="RefSeq" id="XP_017783563.1"/>
    </source>
</evidence>
<protein>
    <submittedName>
        <fullName evidence="4">Heparan-alpha-glucosaminide N-acetyltransferase-like</fullName>
    </submittedName>
</protein>
<reference evidence="4" key="1">
    <citation type="submission" date="2025-08" db="UniProtKB">
        <authorList>
            <consortium name="RefSeq"/>
        </authorList>
    </citation>
    <scope>IDENTIFICATION</scope>
    <source>
        <tissue evidence="4">Whole Larva</tissue>
    </source>
</reference>
<keyword evidence="3" id="KW-1185">Reference proteome</keyword>
<dbReference type="Pfam" id="PF07786">
    <property type="entry name" value="HGSNAT_cat"/>
    <property type="match status" value="1"/>
</dbReference>
<keyword evidence="1" id="KW-1133">Transmembrane helix</keyword>
<dbReference type="GeneID" id="108567540"/>
<feature type="transmembrane region" description="Helical" evidence="1">
    <location>
        <begin position="473"/>
        <end position="495"/>
    </location>
</feature>
<feature type="transmembrane region" description="Helical" evidence="1">
    <location>
        <begin position="326"/>
        <end position="348"/>
    </location>
</feature>
<dbReference type="Proteomes" id="UP000695000">
    <property type="component" value="Unplaced"/>
</dbReference>
<accession>A0ABM1N9R3</accession>
<dbReference type="InterPro" id="IPR012429">
    <property type="entry name" value="HGSNAT_cat"/>
</dbReference>
<dbReference type="RefSeq" id="XP_017783563.1">
    <property type="nucleotide sequence ID" value="XM_017928074.1"/>
</dbReference>
<proteinExistence type="predicted"/>
<feature type="transmembrane region" description="Helical" evidence="1">
    <location>
        <begin position="442"/>
        <end position="461"/>
    </location>
</feature>
<feature type="transmembrane region" description="Helical" evidence="1">
    <location>
        <begin position="112"/>
        <end position="133"/>
    </location>
</feature>
<evidence type="ECO:0000256" key="1">
    <source>
        <dbReference type="SAM" id="Phobius"/>
    </source>
</evidence>
<organism evidence="3 4">
    <name type="scientific">Nicrophorus vespilloides</name>
    <name type="common">Boreal carrion beetle</name>
    <dbReference type="NCBI Taxonomy" id="110193"/>
    <lineage>
        <taxon>Eukaryota</taxon>
        <taxon>Metazoa</taxon>
        <taxon>Ecdysozoa</taxon>
        <taxon>Arthropoda</taxon>
        <taxon>Hexapoda</taxon>
        <taxon>Insecta</taxon>
        <taxon>Pterygota</taxon>
        <taxon>Neoptera</taxon>
        <taxon>Endopterygota</taxon>
        <taxon>Coleoptera</taxon>
        <taxon>Polyphaga</taxon>
        <taxon>Staphyliniformia</taxon>
        <taxon>Silphidae</taxon>
        <taxon>Nicrophorinae</taxon>
        <taxon>Nicrophorus</taxon>
    </lineage>
</organism>
<gene>
    <name evidence="4" type="primary">LOC108567540</name>
</gene>
<keyword evidence="1" id="KW-0812">Transmembrane</keyword>
<feature type="transmembrane region" description="Helical" evidence="1">
    <location>
        <begin position="409"/>
        <end position="430"/>
    </location>
</feature>
<feature type="domain" description="Heparan-alpha-glucosaminide N-acetyltransferase catalytic" evidence="2">
    <location>
        <begin position="182"/>
        <end position="301"/>
    </location>
</feature>
<evidence type="ECO:0000259" key="2">
    <source>
        <dbReference type="Pfam" id="PF07786"/>
    </source>
</evidence>
<keyword evidence="1" id="KW-0472">Membrane</keyword>
<feature type="transmembrane region" description="Helical" evidence="1">
    <location>
        <begin position="507"/>
        <end position="524"/>
    </location>
</feature>
<feature type="transmembrane region" description="Helical" evidence="1">
    <location>
        <begin position="214"/>
        <end position="232"/>
    </location>
</feature>